<comment type="similarity">
    <text evidence="1 4">Belongs to the GST superfamily. Kappa family.</text>
</comment>
<keyword evidence="2 4" id="KW-0808">Transferase</keyword>
<proteinExistence type="evidence at transcript level"/>
<protein>
    <recommendedName>
        <fullName evidence="4">Glutathione S-transferase kappa</fullName>
        <ecNumber evidence="4">2.5.1.18</ecNumber>
    </recommendedName>
</protein>
<sequence>MGRVPKKVVVDFFFDVVSPYSYIAFELLQRCNVKWENMDLKLKPVFLGGIMAATGNQGPAMLPIRAQYMNKDLPRLAEYYNMPFQFNAHIQKLFFQKGTLPTQRVLGVVKKDYPDILESLSSDMFRRVWADNEDITCDGILKTACQKAGLTDTARDEVLSASISDTGKQELKNLTQQALDFGAFGVPTYVAHLDDGPKMIFGSDRLFLLASYLGHEWTATRND</sequence>
<dbReference type="InterPro" id="IPR051924">
    <property type="entry name" value="GST_Kappa/NadH"/>
</dbReference>
<evidence type="ECO:0000256" key="2">
    <source>
        <dbReference type="ARBA" id="ARBA00022679"/>
    </source>
</evidence>
<dbReference type="FunFam" id="3.40.30.10:FF:000096">
    <property type="entry name" value="Glutathione S-transferase kappa"/>
    <property type="match status" value="1"/>
</dbReference>
<dbReference type="Gene3D" id="3.40.30.10">
    <property type="entry name" value="Glutaredoxin"/>
    <property type="match status" value="1"/>
</dbReference>
<evidence type="ECO:0000256" key="5">
    <source>
        <dbReference type="PIRSR" id="PIRSR006386-1"/>
    </source>
</evidence>
<evidence type="ECO:0000256" key="3">
    <source>
        <dbReference type="ARBA" id="ARBA00047960"/>
    </source>
</evidence>
<dbReference type="GO" id="GO:0005777">
    <property type="term" value="C:peroxisome"/>
    <property type="evidence" value="ECO:0007669"/>
    <property type="project" value="TreeGrafter"/>
</dbReference>
<dbReference type="EMBL" id="LR785613">
    <property type="protein sequence ID" value="CAB3251094.1"/>
    <property type="molecule type" value="mRNA"/>
</dbReference>
<dbReference type="PANTHER" id="PTHR42943:SF2">
    <property type="entry name" value="GLUTATHIONE S-TRANSFERASE KAPPA 1"/>
    <property type="match status" value="1"/>
</dbReference>
<evidence type="ECO:0000259" key="6">
    <source>
        <dbReference type="Pfam" id="PF01323"/>
    </source>
</evidence>
<dbReference type="GO" id="GO:0004602">
    <property type="term" value="F:glutathione peroxidase activity"/>
    <property type="evidence" value="ECO:0007669"/>
    <property type="project" value="TreeGrafter"/>
</dbReference>
<dbReference type="SUPFAM" id="SSF52833">
    <property type="entry name" value="Thioredoxin-like"/>
    <property type="match status" value="1"/>
</dbReference>
<dbReference type="InterPro" id="IPR036249">
    <property type="entry name" value="Thioredoxin-like_sf"/>
</dbReference>
<comment type="catalytic activity">
    <reaction evidence="3 4">
        <text>RX + glutathione = an S-substituted glutathione + a halide anion + H(+)</text>
        <dbReference type="Rhea" id="RHEA:16437"/>
        <dbReference type="ChEBI" id="CHEBI:15378"/>
        <dbReference type="ChEBI" id="CHEBI:16042"/>
        <dbReference type="ChEBI" id="CHEBI:17792"/>
        <dbReference type="ChEBI" id="CHEBI:57925"/>
        <dbReference type="ChEBI" id="CHEBI:90779"/>
        <dbReference type="EC" id="2.5.1.18"/>
    </reaction>
</comment>
<dbReference type="Pfam" id="PF01323">
    <property type="entry name" value="DSBA"/>
    <property type="match status" value="1"/>
</dbReference>
<feature type="domain" description="DSBA-like thioredoxin" evidence="6">
    <location>
        <begin position="9"/>
        <end position="213"/>
    </location>
</feature>
<dbReference type="InterPro" id="IPR014440">
    <property type="entry name" value="HCCAis_GSTk"/>
</dbReference>
<name>A0A6F9DEZ3_9ASCI</name>
<dbReference type="GO" id="GO:0006749">
    <property type="term" value="P:glutathione metabolic process"/>
    <property type="evidence" value="ECO:0007669"/>
    <property type="project" value="TreeGrafter"/>
</dbReference>
<dbReference type="PANTHER" id="PTHR42943">
    <property type="entry name" value="GLUTATHIONE S-TRANSFERASE KAPPA"/>
    <property type="match status" value="1"/>
</dbReference>
<dbReference type="InterPro" id="IPR001853">
    <property type="entry name" value="DSBA-like_thioredoxin_dom"/>
</dbReference>
<accession>A0A6F9DEZ3</accession>
<dbReference type="GO" id="GO:0005739">
    <property type="term" value="C:mitochondrion"/>
    <property type="evidence" value="ECO:0007669"/>
    <property type="project" value="TreeGrafter"/>
</dbReference>
<feature type="active site" description="Nucleophile" evidence="5">
    <location>
        <position position="18"/>
    </location>
</feature>
<dbReference type="PIRSF" id="PIRSF006386">
    <property type="entry name" value="HCCAis_GSTk"/>
    <property type="match status" value="1"/>
</dbReference>
<organism evidence="7">
    <name type="scientific">Phallusia mammillata</name>
    <dbReference type="NCBI Taxonomy" id="59560"/>
    <lineage>
        <taxon>Eukaryota</taxon>
        <taxon>Metazoa</taxon>
        <taxon>Chordata</taxon>
        <taxon>Tunicata</taxon>
        <taxon>Ascidiacea</taxon>
        <taxon>Phlebobranchia</taxon>
        <taxon>Ascidiidae</taxon>
        <taxon>Phallusia</taxon>
    </lineage>
</organism>
<evidence type="ECO:0000256" key="1">
    <source>
        <dbReference type="ARBA" id="ARBA00006494"/>
    </source>
</evidence>
<gene>
    <name evidence="7" type="primary">Gstk1-003</name>
</gene>
<evidence type="ECO:0000313" key="7">
    <source>
        <dbReference type="EMBL" id="CAB3251094.1"/>
    </source>
</evidence>
<evidence type="ECO:0000256" key="4">
    <source>
        <dbReference type="PIRNR" id="PIRNR006386"/>
    </source>
</evidence>
<dbReference type="GO" id="GO:0004364">
    <property type="term" value="F:glutathione transferase activity"/>
    <property type="evidence" value="ECO:0007669"/>
    <property type="project" value="UniProtKB-UniRule"/>
</dbReference>
<dbReference type="AlphaFoldDB" id="A0A6F9DEZ3"/>
<dbReference type="EC" id="2.5.1.18" evidence="4"/>
<reference evidence="7" key="1">
    <citation type="submission" date="2020-04" db="EMBL/GenBank/DDBJ databases">
        <authorList>
            <person name="Neveu A P."/>
        </authorList>
    </citation>
    <scope>NUCLEOTIDE SEQUENCE</scope>
    <source>
        <tissue evidence="7">Whole embryo</tissue>
    </source>
</reference>